<name>A0A8R7TCQ4_TRIUA</name>
<dbReference type="GO" id="GO:0010073">
    <property type="term" value="P:meristem maintenance"/>
    <property type="evidence" value="ECO:0007669"/>
    <property type="project" value="InterPro"/>
</dbReference>
<evidence type="ECO:0000313" key="3">
    <source>
        <dbReference type="Proteomes" id="UP000015106"/>
    </source>
</evidence>
<dbReference type="EnsemblPlants" id="TuG1812G0200000781.01.T01">
    <property type="protein sequence ID" value="TuG1812G0200000781.01.T01"/>
    <property type="gene ID" value="TuG1812G0200000781.01"/>
</dbReference>
<dbReference type="InterPro" id="IPR019557">
    <property type="entry name" value="AminoTfrase-like_pln_mobile"/>
</dbReference>
<proteinExistence type="predicted"/>
<feature type="domain" description="Aminotransferase-like plant mobile" evidence="1">
    <location>
        <begin position="20"/>
        <end position="111"/>
    </location>
</feature>
<accession>A0A8R7TCQ4</accession>
<dbReference type="Proteomes" id="UP000015106">
    <property type="component" value="Chromosome 2"/>
</dbReference>
<dbReference type="PANTHER" id="PTHR46033:SF8">
    <property type="entry name" value="PROTEIN MAINTENANCE OF MERISTEMS-LIKE"/>
    <property type="match status" value="1"/>
</dbReference>
<reference evidence="2" key="2">
    <citation type="submission" date="2018-03" db="EMBL/GenBank/DDBJ databases">
        <title>The Triticum urartu genome reveals the dynamic nature of wheat genome evolution.</title>
        <authorList>
            <person name="Ling H."/>
            <person name="Ma B."/>
            <person name="Shi X."/>
            <person name="Liu H."/>
            <person name="Dong L."/>
            <person name="Sun H."/>
            <person name="Cao Y."/>
            <person name="Gao Q."/>
            <person name="Zheng S."/>
            <person name="Li Y."/>
            <person name="Yu Y."/>
            <person name="Du H."/>
            <person name="Qi M."/>
            <person name="Li Y."/>
            <person name="Yu H."/>
            <person name="Cui Y."/>
            <person name="Wang N."/>
            <person name="Chen C."/>
            <person name="Wu H."/>
            <person name="Zhao Y."/>
            <person name="Zhang J."/>
            <person name="Li Y."/>
            <person name="Zhou W."/>
            <person name="Zhang B."/>
            <person name="Hu W."/>
            <person name="Eijk M."/>
            <person name="Tang J."/>
            <person name="Witsenboer H."/>
            <person name="Zhao S."/>
            <person name="Li Z."/>
            <person name="Zhang A."/>
            <person name="Wang D."/>
            <person name="Liang C."/>
        </authorList>
    </citation>
    <scope>NUCLEOTIDE SEQUENCE [LARGE SCALE GENOMIC DNA]</scope>
    <source>
        <strain evidence="2">cv. G1812</strain>
    </source>
</reference>
<dbReference type="InterPro" id="IPR044824">
    <property type="entry name" value="MAIN-like"/>
</dbReference>
<protein>
    <recommendedName>
        <fullName evidence="1">Aminotransferase-like plant mobile domain-containing protein</fullName>
    </recommendedName>
</protein>
<dbReference type="AlphaFoldDB" id="A0A8R7TCQ4"/>
<evidence type="ECO:0000259" key="1">
    <source>
        <dbReference type="Pfam" id="PF10536"/>
    </source>
</evidence>
<dbReference type="PANTHER" id="PTHR46033">
    <property type="entry name" value="PROTEIN MAIN-LIKE 2"/>
    <property type="match status" value="1"/>
</dbReference>
<organism evidence="2 3">
    <name type="scientific">Triticum urartu</name>
    <name type="common">Red wild einkorn</name>
    <name type="synonym">Crithodium urartu</name>
    <dbReference type="NCBI Taxonomy" id="4572"/>
    <lineage>
        <taxon>Eukaryota</taxon>
        <taxon>Viridiplantae</taxon>
        <taxon>Streptophyta</taxon>
        <taxon>Embryophyta</taxon>
        <taxon>Tracheophyta</taxon>
        <taxon>Spermatophyta</taxon>
        <taxon>Magnoliopsida</taxon>
        <taxon>Liliopsida</taxon>
        <taxon>Poales</taxon>
        <taxon>Poaceae</taxon>
        <taxon>BOP clade</taxon>
        <taxon>Pooideae</taxon>
        <taxon>Triticodae</taxon>
        <taxon>Triticeae</taxon>
        <taxon>Triticinae</taxon>
        <taxon>Triticum</taxon>
    </lineage>
</organism>
<evidence type="ECO:0000313" key="2">
    <source>
        <dbReference type="EnsemblPlants" id="TuG1812G0200000781.01.T01"/>
    </source>
</evidence>
<reference evidence="3" key="1">
    <citation type="journal article" date="2013" name="Nature">
        <title>Draft genome of the wheat A-genome progenitor Triticum urartu.</title>
        <authorList>
            <person name="Ling H.Q."/>
            <person name="Zhao S."/>
            <person name="Liu D."/>
            <person name="Wang J."/>
            <person name="Sun H."/>
            <person name="Zhang C."/>
            <person name="Fan H."/>
            <person name="Li D."/>
            <person name="Dong L."/>
            <person name="Tao Y."/>
            <person name="Gao C."/>
            <person name="Wu H."/>
            <person name="Li Y."/>
            <person name="Cui Y."/>
            <person name="Guo X."/>
            <person name="Zheng S."/>
            <person name="Wang B."/>
            <person name="Yu K."/>
            <person name="Liang Q."/>
            <person name="Yang W."/>
            <person name="Lou X."/>
            <person name="Chen J."/>
            <person name="Feng M."/>
            <person name="Jian J."/>
            <person name="Zhang X."/>
            <person name="Luo G."/>
            <person name="Jiang Y."/>
            <person name="Liu J."/>
            <person name="Wang Z."/>
            <person name="Sha Y."/>
            <person name="Zhang B."/>
            <person name="Wu H."/>
            <person name="Tang D."/>
            <person name="Shen Q."/>
            <person name="Xue P."/>
            <person name="Zou S."/>
            <person name="Wang X."/>
            <person name="Liu X."/>
            <person name="Wang F."/>
            <person name="Yang Y."/>
            <person name="An X."/>
            <person name="Dong Z."/>
            <person name="Zhang K."/>
            <person name="Zhang X."/>
            <person name="Luo M.C."/>
            <person name="Dvorak J."/>
            <person name="Tong Y."/>
            <person name="Wang J."/>
            <person name="Yang H."/>
            <person name="Li Z."/>
            <person name="Wang D."/>
            <person name="Zhang A."/>
            <person name="Wang J."/>
        </authorList>
    </citation>
    <scope>NUCLEOTIDE SEQUENCE</scope>
    <source>
        <strain evidence="3">cv. G1812</strain>
    </source>
</reference>
<sequence length="111" mass="13131">EKLRSRAWTDYGGDDEDDRNPTVAYAWDVVRVYTGESKALYKVFSNELDALTPFQVTWRPYSDDREWGFELNNMCKQDRLLFRCIVPMICVYAVEYHLPQRVATQFGKVQH</sequence>
<keyword evidence="3" id="KW-1185">Reference proteome</keyword>
<dbReference type="Gramene" id="TuG1812G0200000781.01.T01">
    <property type="protein sequence ID" value="TuG1812G0200000781.01.T01"/>
    <property type="gene ID" value="TuG1812G0200000781.01"/>
</dbReference>
<reference evidence="2" key="3">
    <citation type="submission" date="2022-06" db="UniProtKB">
        <authorList>
            <consortium name="EnsemblPlants"/>
        </authorList>
    </citation>
    <scope>IDENTIFICATION</scope>
</reference>
<dbReference type="Pfam" id="PF10536">
    <property type="entry name" value="PMD"/>
    <property type="match status" value="1"/>
</dbReference>